<dbReference type="PATRIC" id="fig|1227499.3.peg.1837"/>
<evidence type="ECO:0000313" key="3">
    <source>
        <dbReference type="Proteomes" id="UP000011602"/>
    </source>
</evidence>
<gene>
    <name evidence="2" type="ORF">C493_09076</name>
</gene>
<reference evidence="2 3" key="1">
    <citation type="journal article" date="2014" name="PLoS Genet.">
        <title>Phylogenetically driven sequencing of extremely halophilic archaea reveals strategies for static and dynamic osmo-response.</title>
        <authorList>
            <person name="Becker E.A."/>
            <person name="Seitzer P.M."/>
            <person name="Tritt A."/>
            <person name="Larsen D."/>
            <person name="Krusor M."/>
            <person name="Yao A.I."/>
            <person name="Wu D."/>
            <person name="Madern D."/>
            <person name="Eisen J.A."/>
            <person name="Darling A.E."/>
            <person name="Facciotti M.T."/>
        </authorList>
    </citation>
    <scope>NUCLEOTIDE SEQUENCE [LARGE SCALE GENOMIC DNA]</scope>
    <source>
        <strain evidence="2 3">JCM 12255</strain>
    </source>
</reference>
<accession>L9XAJ2</accession>
<dbReference type="RefSeq" id="WP_007259110.1">
    <property type="nucleotide sequence ID" value="NZ_AOHZ01000041.1"/>
</dbReference>
<comment type="caution">
    <text evidence="2">The sequence shown here is derived from an EMBL/GenBank/DDBJ whole genome shotgun (WGS) entry which is preliminary data.</text>
</comment>
<proteinExistence type="predicted"/>
<evidence type="ECO:0000313" key="2">
    <source>
        <dbReference type="EMBL" id="ELY57623.1"/>
    </source>
</evidence>
<dbReference type="Proteomes" id="UP000011602">
    <property type="component" value="Unassembled WGS sequence"/>
</dbReference>
<keyword evidence="3" id="KW-1185">Reference proteome</keyword>
<evidence type="ECO:0008006" key="4">
    <source>
        <dbReference type="Google" id="ProtNLM"/>
    </source>
</evidence>
<name>L9XAJ2_9EURY</name>
<organism evidence="2 3">
    <name type="scientific">Natronolimnohabitans innermongolicus JCM 12255</name>
    <dbReference type="NCBI Taxonomy" id="1227499"/>
    <lineage>
        <taxon>Archaea</taxon>
        <taxon>Methanobacteriati</taxon>
        <taxon>Methanobacteriota</taxon>
        <taxon>Stenosarchaea group</taxon>
        <taxon>Halobacteria</taxon>
        <taxon>Halobacteriales</taxon>
        <taxon>Natrialbaceae</taxon>
        <taxon>Natronolimnohabitans</taxon>
    </lineage>
</organism>
<dbReference type="STRING" id="1227499.C493_09076"/>
<feature type="compositionally biased region" description="Acidic residues" evidence="1">
    <location>
        <begin position="127"/>
        <end position="139"/>
    </location>
</feature>
<protein>
    <recommendedName>
        <fullName evidence="4">MYXO-CTERM domain-containing protein</fullName>
    </recommendedName>
</protein>
<dbReference type="AlphaFoldDB" id="L9XAJ2"/>
<sequence length="225" mass="23488">MAESEQQEQTLSELVVKEAVGIGMESPLRDSILEAVEESEGTASSGSRLPLAGALFGIGAAVGFLAGRQSEALEDTSLDDVEEPEIIEDVMDGRGEEIGSTAEEAVSSVTGDDDSETDADAGTAAESEAEPEVDVEDEGGSSRLPKLLLLVGAVAAIAVARRRFAGGEEEEWEPIEEFEPAATDDLEDSETDELTTGGAEAETDDEDDEDDESDEADADAEAKGE</sequence>
<feature type="region of interest" description="Disordered" evidence="1">
    <location>
        <begin position="165"/>
        <end position="225"/>
    </location>
</feature>
<evidence type="ECO:0000256" key="1">
    <source>
        <dbReference type="SAM" id="MobiDB-lite"/>
    </source>
</evidence>
<dbReference type="OrthoDB" id="206502at2157"/>
<feature type="compositionally biased region" description="Acidic residues" evidence="1">
    <location>
        <begin position="167"/>
        <end position="193"/>
    </location>
</feature>
<feature type="compositionally biased region" description="Acidic residues" evidence="1">
    <location>
        <begin position="201"/>
        <end position="219"/>
    </location>
</feature>
<feature type="region of interest" description="Disordered" evidence="1">
    <location>
        <begin position="92"/>
        <end position="142"/>
    </location>
</feature>
<dbReference type="eggNOG" id="arCOG10748">
    <property type="taxonomic scope" value="Archaea"/>
</dbReference>
<dbReference type="EMBL" id="AOHZ01000041">
    <property type="protein sequence ID" value="ELY57623.1"/>
    <property type="molecule type" value="Genomic_DNA"/>
</dbReference>